<feature type="domain" description="KIB1-4 beta-propeller" evidence="1">
    <location>
        <begin position="76"/>
        <end position="406"/>
    </location>
</feature>
<dbReference type="InterPro" id="IPR005174">
    <property type="entry name" value="KIB1-4_b-propeller"/>
</dbReference>
<evidence type="ECO:0000313" key="2">
    <source>
        <dbReference type="EMBL" id="WVZ96716.1"/>
    </source>
</evidence>
<evidence type="ECO:0000313" key="3">
    <source>
        <dbReference type="Proteomes" id="UP001341281"/>
    </source>
</evidence>
<reference evidence="2 3" key="1">
    <citation type="submission" date="2024-02" db="EMBL/GenBank/DDBJ databases">
        <title>High-quality chromosome-scale genome assembly of Pensacola bahiagrass (Paspalum notatum Flugge var. saurae).</title>
        <authorList>
            <person name="Vega J.M."/>
            <person name="Podio M."/>
            <person name="Orjuela J."/>
            <person name="Siena L.A."/>
            <person name="Pessino S.C."/>
            <person name="Combes M.C."/>
            <person name="Mariac C."/>
            <person name="Albertini E."/>
            <person name="Pupilli F."/>
            <person name="Ortiz J.P.A."/>
            <person name="Leblanc O."/>
        </authorList>
    </citation>
    <scope>NUCLEOTIDE SEQUENCE [LARGE SCALE GENOMIC DNA]</scope>
    <source>
        <strain evidence="2">R1</strain>
        <tissue evidence="2">Leaf</tissue>
    </source>
</reference>
<dbReference type="AlphaFoldDB" id="A0AAQ3XG21"/>
<proteinExistence type="predicted"/>
<sequence length="436" mass="47202">MATDPRILRGDVFSRLPPELLAAIHGRLGLVDRFAFAAALGAWRARHLLTKLEAPCLVLPGSTAAAVTATATTCLFSLSDRRSDTPRYPPDPAMRAPVVVLGSSGGWLVTADAQGQLWMANPVTGEQADLPAITTIPLLRWSEPTRSFLVDVDGFLQMRYSGGGAPPQIVDGTVQRGTATTTSLSAEQLRNWFYRKVILSGPPRSGGGYSAMLILARQYGAPAFATAEHPEWRLAPYRDAVEDAIFHRGRFYSITYSGMLESWDHQHGGGGLLTSTTVAPALDLQGHQKYRKYLAAAPDGRLVTVLKQCGRRTVGFRVLVLDEELGRWEEVGGAAADDMLIGKAALFVGMNSSACVATAERPGLRPGCIYFTNDQLGLAYQDWELLQLSVDAGLGPGQRDWDVGVFSLSDGMVEKILGLRAVHPFWPLPAWFLPSV</sequence>
<accession>A0AAQ3XG21</accession>
<dbReference type="PANTHER" id="PTHR45560">
    <property type="entry name" value="OS04G0163150 PROTEIN-RELATED"/>
    <property type="match status" value="1"/>
</dbReference>
<dbReference type="Proteomes" id="UP001341281">
    <property type="component" value="Chromosome 10"/>
</dbReference>
<organism evidence="2 3">
    <name type="scientific">Paspalum notatum var. saurae</name>
    <dbReference type="NCBI Taxonomy" id="547442"/>
    <lineage>
        <taxon>Eukaryota</taxon>
        <taxon>Viridiplantae</taxon>
        <taxon>Streptophyta</taxon>
        <taxon>Embryophyta</taxon>
        <taxon>Tracheophyta</taxon>
        <taxon>Spermatophyta</taxon>
        <taxon>Magnoliopsida</taxon>
        <taxon>Liliopsida</taxon>
        <taxon>Poales</taxon>
        <taxon>Poaceae</taxon>
        <taxon>PACMAD clade</taxon>
        <taxon>Panicoideae</taxon>
        <taxon>Andropogonodae</taxon>
        <taxon>Paspaleae</taxon>
        <taxon>Paspalinae</taxon>
        <taxon>Paspalum</taxon>
    </lineage>
</organism>
<protein>
    <recommendedName>
        <fullName evidence="1">KIB1-4 beta-propeller domain-containing protein</fullName>
    </recommendedName>
</protein>
<dbReference type="PANTHER" id="PTHR45560:SF6">
    <property type="entry name" value="DUF295 DOMAIN-CONTAINING PROTEIN"/>
    <property type="match status" value="1"/>
</dbReference>
<keyword evidence="3" id="KW-1185">Reference proteome</keyword>
<name>A0AAQ3XG21_PASNO</name>
<dbReference type="EMBL" id="CP144754">
    <property type="protein sequence ID" value="WVZ96716.1"/>
    <property type="molecule type" value="Genomic_DNA"/>
</dbReference>
<gene>
    <name evidence="2" type="ORF">U9M48_042317</name>
</gene>
<evidence type="ECO:0000259" key="1">
    <source>
        <dbReference type="Pfam" id="PF03478"/>
    </source>
</evidence>
<dbReference type="Pfam" id="PF03478">
    <property type="entry name" value="Beta-prop_KIB1-4"/>
    <property type="match status" value="1"/>
</dbReference>